<dbReference type="AlphaFoldDB" id="A0AAV7FBP7"/>
<dbReference type="Pfam" id="PF05266">
    <property type="entry name" value="DUF724"/>
    <property type="match status" value="1"/>
</dbReference>
<protein>
    <submittedName>
        <fullName evidence="4">Uncharacterized protein</fullName>
    </submittedName>
</protein>
<feature type="compositionally biased region" description="Low complexity" evidence="3">
    <location>
        <begin position="171"/>
        <end position="182"/>
    </location>
</feature>
<organism evidence="4 5">
    <name type="scientific">Aristolochia fimbriata</name>
    <name type="common">White veined hardy Dutchman's pipe vine</name>
    <dbReference type="NCBI Taxonomy" id="158543"/>
    <lineage>
        <taxon>Eukaryota</taxon>
        <taxon>Viridiplantae</taxon>
        <taxon>Streptophyta</taxon>
        <taxon>Embryophyta</taxon>
        <taxon>Tracheophyta</taxon>
        <taxon>Spermatophyta</taxon>
        <taxon>Magnoliopsida</taxon>
        <taxon>Magnoliidae</taxon>
        <taxon>Piperales</taxon>
        <taxon>Aristolochiaceae</taxon>
        <taxon>Aristolochia</taxon>
    </lineage>
</organism>
<feature type="region of interest" description="Disordered" evidence="3">
    <location>
        <begin position="61"/>
        <end position="87"/>
    </location>
</feature>
<accession>A0AAV7FBP7</accession>
<sequence>MSYSSYWCAENQTTVYVANNSDCRMKLNLDSHKACEGETVMEMEDVVRESEVVDSKIQARVQEGDKAKQTVEPGRKRGRPRKTRPDELEVLEGTKESGVLRKVRQRRKIKAKKKGGLLGIRVPNILQMVQPQLNTNLFGSSSDRLLDVELEMVQPDMNSLKPQLDMNLFGSGSSGVQSQTSTDLHNTSPCKLPPSQTQLPFVKKSSLWEILESMEVFKIMPQKPHFRPLEQFTAGCREGKAIGHLVNFVNLASKVCDARFDDTDSFKDKMELLENLEQHGFCVQPLRARLEALLELKERHGVFENELTKIEAGIHEQEHEQDELIKEIVKLDMETVVLKESIALLRGTRDHIIIESKISESEIEKWEKERHLIKEQWVDAKREFDGLLATI</sequence>
<feature type="compositionally biased region" description="Polar residues" evidence="3">
    <location>
        <begin position="183"/>
        <end position="192"/>
    </location>
</feature>
<keyword evidence="5" id="KW-1185">Reference proteome</keyword>
<gene>
    <name evidence="4" type="ORF">H6P81_001710</name>
</gene>
<dbReference type="EMBL" id="JAINDJ010000002">
    <property type="protein sequence ID" value="KAG9457202.1"/>
    <property type="molecule type" value="Genomic_DNA"/>
</dbReference>
<proteinExistence type="predicted"/>
<comment type="caution">
    <text evidence="4">The sequence shown here is derived from an EMBL/GenBank/DDBJ whole genome shotgun (WGS) entry which is preliminary data.</text>
</comment>
<evidence type="ECO:0000256" key="1">
    <source>
        <dbReference type="ARBA" id="ARBA00022448"/>
    </source>
</evidence>
<reference evidence="4 5" key="1">
    <citation type="submission" date="2021-07" db="EMBL/GenBank/DDBJ databases">
        <title>The Aristolochia fimbriata genome: insights into angiosperm evolution, floral development and chemical biosynthesis.</title>
        <authorList>
            <person name="Jiao Y."/>
        </authorList>
    </citation>
    <scope>NUCLEOTIDE SEQUENCE [LARGE SCALE GENOMIC DNA]</scope>
    <source>
        <strain evidence="4">IBCAS-2021</strain>
        <tissue evidence="4">Leaf</tissue>
    </source>
</reference>
<dbReference type="Proteomes" id="UP000825729">
    <property type="component" value="Unassembled WGS sequence"/>
</dbReference>
<evidence type="ECO:0000256" key="2">
    <source>
        <dbReference type="ARBA" id="ARBA00022604"/>
    </source>
</evidence>
<evidence type="ECO:0000256" key="3">
    <source>
        <dbReference type="SAM" id="MobiDB-lite"/>
    </source>
</evidence>
<evidence type="ECO:0000313" key="4">
    <source>
        <dbReference type="EMBL" id="KAG9457202.1"/>
    </source>
</evidence>
<evidence type="ECO:0000313" key="5">
    <source>
        <dbReference type="Proteomes" id="UP000825729"/>
    </source>
</evidence>
<dbReference type="InterPro" id="IPR007930">
    <property type="entry name" value="DUF724"/>
</dbReference>
<keyword evidence="2" id="KW-0341">Growth regulation</keyword>
<feature type="region of interest" description="Disordered" evidence="3">
    <location>
        <begin position="171"/>
        <end position="192"/>
    </location>
</feature>
<name>A0AAV7FBP7_ARIFI</name>
<feature type="compositionally biased region" description="Basic and acidic residues" evidence="3">
    <location>
        <begin position="62"/>
        <end position="75"/>
    </location>
</feature>
<keyword evidence="1" id="KW-0813">Transport</keyword>